<dbReference type="GO" id="GO:0016471">
    <property type="term" value="C:vacuolar proton-transporting V-type ATPase complex"/>
    <property type="evidence" value="ECO:0007669"/>
    <property type="project" value="TreeGrafter"/>
</dbReference>
<keyword evidence="3" id="KW-0813">Transport</keyword>
<feature type="transmembrane region" description="Helical" evidence="8">
    <location>
        <begin position="591"/>
        <end position="611"/>
    </location>
</feature>
<evidence type="ECO:0000256" key="2">
    <source>
        <dbReference type="ARBA" id="ARBA00009904"/>
    </source>
</evidence>
<proteinExistence type="inferred from homology"/>
<dbReference type="PANTHER" id="PTHR11629">
    <property type="entry name" value="VACUOLAR PROTON ATPASES"/>
    <property type="match status" value="1"/>
</dbReference>
<feature type="transmembrane region" description="Helical" evidence="8">
    <location>
        <begin position="407"/>
        <end position="428"/>
    </location>
</feature>
<dbReference type="InterPro" id="IPR002490">
    <property type="entry name" value="V-ATPase_116kDa_su"/>
</dbReference>
<evidence type="ECO:0000256" key="4">
    <source>
        <dbReference type="ARBA" id="ARBA00022692"/>
    </source>
</evidence>
<evidence type="ECO:0000256" key="5">
    <source>
        <dbReference type="ARBA" id="ARBA00022989"/>
    </source>
</evidence>
<comment type="similarity">
    <text evidence="2">Belongs to the V-ATPase 116 kDa subunit family.</text>
</comment>
<feature type="transmembrane region" description="Helical" evidence="8">
    <location>
        <begin position="448"/>
        <end position="467"/>
    </location>
</feature>
<dbReference type="Pfam" id="PF01496">
    <property type="entry name" value="V_ATPase_I"/>
    <property type="match status" value="2"/>
</dbReference>
<dbReference type="GO" id="GO:0051117">
    <property type="term" value="F:ATPase binding"/>
    <property type="evidence" value="ECO:0007669"/>
    <property type="project" value="TreeGrafter"/>
</dbReference>
<dbReference type="GO" id="GO:0007035">
    <property type="term" value="P:vacuolar acidification"/>
    <property type="evidence" value="ECO:0007669"/>
    <property type="project" value="TreeGrafter"/>
</dbReference>
<feature type="transmembrane region" description="Helical" evidence="8">
    <location>
        <begin position="479"/>
        <end position="498"/>
    </location>
</feature>
<feature type="transmembrane region" description="Helical" evidence="8">
    <location>
        <begin position="510"/>
        <end position="529"/>
    </location>
</feature>
<evidence type="ECO:0000313" key="9">
    <source>
        <dbReference type="EMBL" id="RCX17486.1"/>
    </source>
</evidence>
<name>A0A369BA95_9FIRM</name>
<comment type="subcellular location">
    <subcellularLocation>
        <location evidence="1">Membrane</location>
        <topology evidence="1">Multi-pass membrane protein</topology>
    </subcellularLocation>
</comment>
<comment type="caution">
    <text evidence="9">The sequence shown here is derived from an EMBL/GenBank/DDBJ whole genome shotgun (WGS) entry which is preliminary data.</text>
</comment>
<dbReference type="RefSeq" id="WP_114297209.1">
    <property type="nucleotide sequence ID" value="NZ_QPJT01000007.1"/>
</dbReference>
<evidence type="ECO:0000256" key="3">
    <source>
        <dbReference type="ARBA" id="ARBA00022448"/>
    </source>
</evidence>
<dbReference type="Proteomes" id="UP000253034">
    <property type="component" value="Unassembled WGS sequence"/>
</dbReference>
<evidence type="ECO:0000313" key="10">
    <source>
        <dbReference type="Proteomes" id="UP000253034"/>
    </source>
</evidence>
<keyword evidence="7 8" id="KW-0472">Membrane</keyword>
<evidence type="ECO:0000256" key="6">
    <source>
        <dbReference type="ARBA" id="ARBA00023065"/>
    </source>
</evidence>
<evidence type="ECO:0000256" key="7">
    <source>
        <dbReference type="ARBA" id="ARBA00023136"/>
    </source>
</evidence>
<keyword evidence="10" id="KW-1185">Reference proteome</keyword>
<dbReference type="PANTHER" id="PTHR11629:SF63">
    <property type="entry name" value="V-TYPE PROTON ATPASE SUBUNIT A"/>
    <property type="match status" value="1"/>
</dbReference>
<dbReference type="EMBL" id="QPJT01000007">
    <property type="protein sequence ID" value="RCX17486.1"/>
    <property type="molecule type" value="Genomic_DNA"/>
</dbReference>
<reference evidence="9 10" key="1">
    <citation type="submission" date="2018-07" db="EMBL/GenBank/DDBJ databases">
        <title>Genomic Encyclopedia of Type Strains, Phase IV (KMG-IV): sequencing the most valuable type-strain genomes for metagenomic binning, comparative biology and taxonomic classification.</title>
        <authorList>
            <person name="Goeker M."/>
        </authorList>
    </citation>
    <scope>NUCLEOTIDE SEQUENCE [LARGE SCALE GENOMIC DNA]</scope>
    <source>
        <strain evidence="9 10">DSM 27016</strain>
    </source>
</reference>
<dbReference type="GO" id="GO:0046961">
    <property type="term" value="F:proton-transporting ATPase activity, rotational mechanism"/>
    <property type="evidence" value="ECO:0007669"/>
    <property type="project" value="InterPro"/>
</dbReference>
<evidence type="ECO:0000256" key="1">
    <source>
        <dbReference type="ARBA" id="ARBA00004141"/>
    </source>
</evidence>
<sequence length="654" mass="72990">MAVVEMNKISLIGLNKDKDNIIHSLMKMGVCEVIGAHDKLSSEKWEGLVAADGDMEGVGSLDADIERIGLVLDSIEKYHVRKRGMFEFKRCVARTELDEVLNRRGKLEELVDSVMIYNERLSALKAEKNRKVSLIASLEPWQSLQIPLEITSTRTCKISIGVIPFSHSSDAFAGDLEGQAEAAHVELLNSDREQSYFLVIYHNKAQEAVMKVWKNYGFSKVVFKDLKGTAQDNIKEAAAVIQSIDKEYGEVEAAICALESERPQLEVLYDYLVLQRDKKKALGKLVKTEKTFMLEGWIPEEMGEQIKAGLEKRWDCLINIAKPEEGEEFPILLSNKGVGSAVESVTGMYGLPHYKEIDPNSIMGPFFVLFFGLMLSDAGYGIVMMLAAAFMIWKLKEGDGKKKFFKLMLYCGASTMLWGALFGGWFGIEAFSRHPIWFSPVEDPEELLRWSLLFGVIHIYTGIGVRAVNLIRSKKYADIIFDVVIWYIFFTGFILFVLPYTPKVNAQEVAGLVEAGKYLLAAGGVLLILTQGRKQKNIFMKIVSGFSSLYDLIGFMSDVLSYSRLLALGLATSVIASIVNEMGAMGGLDSVFKVAGFVVILLVGHTFNFAINALGAYVHASRLQYIEFFGKFYKGGGTSFEPLRVDTKYVELKD</sequence>
<protein>
    <submittedName>
        <fullName evidence="9">V/A-type H+-transporting ATPase subunit I</fullName>
    </submittedName>
</protein>
<organism evidence="9 10">
    <name type="scientific">Anaerobacterium chartisolvens</name>
    <dbReference type="NCBI Taxonomy" id="1297424"/>
    <lineage>
        <taxon>Bacteria</taxon>
        <taxon>Bacillati</taxon>
        <taxon>Bacillota</taxon>
        <taxon>Clostridia</taxon>
        <taxon>Eubacteriales</taxon>
        <taxon>Oscillospiraceae</taxon>
        <taxon>Anaerobacterium</taxon>
    </lineage>
</organism>
<keyword evidence="4 8" id="KW-0812">Transmembrane</keyword>
<evidence type="ECO:0000256" key="8">
    <source>
        <dbReference type="SAM" id="Phobius"/>
    </source>
</evidence>
<dbReference type="GO" id="GO:0033179">
    <property type="term" value="C:proton-transporting V-type ATPase, V0 domain"/>
    <property type="evidence" value="ECO:0007669"/>
    <property type="project" value="InterPro"/>
</dbReference>
<gene>
    <name evidence="9" type="ORF">DFR58_10729</name>
</gene>
<keyword evidence="6" id="KW-0406">Ion transport</keyword>
<keyword evidence="5 8" id="KW-1133">Transmembrane helix</keyword>
<feature type="transmembrane region" description="Helical" evidence="8">
    <location>
        <begin position="366"/>
        <end position="395"/>
    </location>
</feature>
<accession>A0A369BA95</accession>
<feature type="transmembrane region" description="Helical" evidence="8">
    <location>
        <begin position="562"/>
        <end position="579"/>
    </location>
</feature>
<dbReference type="AlphaFoldDB" id="A0A369BA95"/>
<dbReference type="OrthoDB" id="9803814at2"/>